<dbReference type="AlphaFoldDB" id="A0A8X8GZF2"/>
<dbReference type="SMART" id="SM00448">
    <property type="entry name" value="REC"/>
    <property type="match status" value="1"/>
</dbReference>
<dbReference type="InterPro" id="IPR058031">
    <property type="entry name" value="AAA_lid_NorR"/>
</dbReference>
<dbReference type="Gene3D" id="3.40.50.300">
    <property type="entry name" value="P-loop containing nucleotide triphosphate hydrolases"/>
    <property type="match status" value="1"/>
</dbReference>
<feature type="region of interest" description="Disordered" evidence="12">
    <location>
        <begin position="1"/>
        <end position="22"/>
    </location>
</feature>
<comment type="subunit">
    <text evidence="2">Interacts with sigma-54.</text>
</comment>
<dbReference type="Gene3D" id="1.10.8.60">
    <property type="match status" value="1"/>
</dbReference>
<keyword evidence="11" id="KW-0597">Phosphoprotein</keyword>
<evidence type="ECO:0000256" key="2">
    <source>
        <dbReference type="ARBA" id="ARBA00011135"/>
    </source>
</evidence>
<keyword evidence="4" id="KW-0547">Nucleotide-binding</keyword>
<dbReference type="Pfam" id="PF00072">
    <property type="entry name" value="Response_reg"/>
    <property type="match status" value="1"/>
</dbReference>
<evidence type="ECO:0000256" key="1">
    <source>
        <dbReference type="ARBA" id="ARBA00002167"/>
    </source>
</evidence>
<keyword evidence="8" id="KW-0238">DNA-binding</keyword>
<evidence type="ECO:0000256" key="10">
    <source>
        <dbReference type="ARBA" id="ARBA00023163"/>
    </source>
</evidence>
<reference evidence="15" key="1">
    <citation type="submission" date="2020-05" db="EMBL/GenBank/DDBJ databases">
        <title>Fertoebacter nigrum gen. nov., sp. nov., a new member of the family Rhodobacteraceae.</title>
        <authorList>
            <person name="Szuroczki S."/>
            <person name="Abbaszade G."/>
            <person name="Buni D."/>
            <person name="Schumann P."/>
            <person name="Toth E."/>
        </authorList>
    </citation>
    <scope>NUCLEOTIDE SEQUENCE</scope>
    <source>
        <strain evidence="15">RG-N-1a</strain>
    </source>
</reference>
<dbReference type="PROSITE" id="PS50110">
    <property type="entry name" value="RESPONSE_REGULATORY"/>
    <property type="match status" value="1"/>
</dbReference>
<evidence type="ECO:0000259" key="13">
    <source>
        <dbReference type="PROSITE" id="PS50045"/>
    </source>
</evidence>
<comment type="caution">
    <text evidence="15">The sequence shown here is derived from an EMBL/GenBank/DDBJ whole genome shotgun (WGS) entry which is preliminary data.</text>
</comment>
<dbReference type="InterPro" id="IPR002197">
    <property type="entry name" value="HTH_Fis"/>
</dbReference>
<proteinExistence type="predicted"/>
<dbReference type="Proteomes" id="UP000484076">
    <property type="component" value="Unassembled WGS sequence"/>
</dbReference>
<evidence type="ECO:0000256" key="6">
    <source>
        <dbReference type="ARBA" id="ARBA00023012"/>
    </source>
</evidence>
<evidence type="ECO:0000256" key="4">
    <source>
        <dbReference type="ARBA" id="ARBA00022741"/>
    </source>
</evidence>
<dbReference type="SMART" id="SM00382">
    <property type="entry name" value="AAA"/>
    <property type="match status" value="1"/>
</dbReference>
<evidence type="ECO:0000313" key="16">
    <source>
        <dbReference type="Proteomes" id="UP000484076"/>
    </source>
</evidence>
<keyword evidence="6" id="KW-0902">Two-component regulatory system</keyword>
<dbReference type="Pfam" id="PF00158">
    <property type="entry name" value="Sigma54_activat"/>
    <property type="match status" value="1"/>
</dbReference>
<dbReference type="Gene3D" id="3.40.50.2300">
    <property type="match status" value="1"/>
</dbReference>
<evidence type="ECO:0000256" key="7">
    <source>
        <dbReference type="ARBA" id="ARBA00023015"/>
    </source>
</evidence>
<dbReference type="CDD" id="cd00009">
    <property type="entry name" value="AAA"/>
    <property type="match status" value="1"/>
</dbReference>
<dbReference type="PANTHER" id="PTHR32071:SF117">
    <property type="entry name" value="PTS-DEPENDENT DIHYDROXYACETONE KINASE OPERON REGULATORY PROTEIN-RELATED"/>
    <property type="match status" value="1"/>
</dbReference>
<dbReference type="EMBL" id="WHUT02000003">
    <property type="protein sequence ID" value="NUB44246.1"/>
    <property type="molecule type" value="Genomic_DNA"/>
</dbReference>
<dbReference type="RefSeq" id="WP_152824541.1">
    <property type="nucleotide sequence ID" value="NZ_WHUT02000003.1"/>
</dbReference>
<evidence type="ECO:0000256" key="5">
    <source>
        <dbReference type="ARBA" id="ARBA00022840"/>
    </source>
</evidence>
<dbReference type="SUPFAM" id="SSF52540">
    <property type="entry name" value="P-loop containing nucleoside triphosphate hydrolases"/>
    <property type="match status" value="1"/>
</dbReference>
<evidence type="ECO:0000256" key="12">
    <source>
        <dbReference type="SAM" id="MobiDB-lite"/>
    </source>
</evidence>
<keyword evidence="10" id="KW-0804">Transcription</keyword>
<dbReference type="PROSITE" id="PS50045">
    <property type="entry name" value="SIGMA54_INTERACT_4"/>
    <property type="match status" value="1"/>
</dbReference>
<dbReference type="InterPro" id="IPR011006">
    <property type="entry name" value="CheY-like_superfamily"/>
</dbReference>
<dbReference type="InterPro" id="IPR001789">
    <property type="entry name" value="Sig_transdc_resp-reg_receiver"/>
</dbReference>
<protein>
    <recommendedName>
        <fullName evidence="3">Nif-specific regulatory protein</fullName>
    </recommendedName>
</protein>
<keyword evidence="16" id="KW-1185">Reference proteome</keyword>
<dbReference type="InterPro" id="IPR002078">
    <property type="entry name" value="Sigma_54_int"/>
</dbReference>
<dbReference type="Gene3D" id="1.10.10.60">
    <property type="entry name" value="Homeodomain-like"/>
    <property type="match status" value="1"/>
</dbReference>
<comment type="function">
    <text evidence="1">Required for activation of most nif operons, which are directly involved in nitrogen fixation.</text>
</comment>
<dbReference type="GO" id="GO:0005524">
    <property type="term" value="F:ATP binding"/>
    <property type="evidence" value="ECO:0007669"/>
    <property type="project" value="UniProtKB-KW"/>
</dbReference>
<dbReference type="InterPro" id="IPR025943">
    <property type="entry name" value="Sigma_54_int_dom_ATP-bd_2"/>
</dbReference>
<evidence type="ECO:0000256" key="9">
    <source>
        <dbReference type="ARBA" id="ARBA00023159"/>
    </source>
</evidence>
<evidence type="ECO:0000256" key="11">
    <source>
        <dbReference type="PROSITE-ProRule" id="PRU00169"/>
    </source>
</evidence>
<dbReference type="GO" id="GO:0000160">
    <property type="term" value="P:phosphorelay signal transduction system"/>
    <property type="evidence" value="ECO:0007669"/>
    <property type="project" value="UniProtKB-KW"/>
</dbReference>
<dbReference type="PROSITE" id="PS00676">
    <property type="entry name" value="SIGMA54_INTERACT_2"/>
    <property type="match status" value="1"/>
</dbReference>
<dbReference type="SUPFAM" id="SSF46689">
    <property type="entry name" value="Homeodomain-like"/>
    <property type="match status" value="1"/>
</dbReference>
<dbReference type="FunFam" id="3.40.50.300:FF:000006">
    <property type="entry name" value="DNA-binding transcriptional regulator NtrC"/>
    <property type="match status" value="1"/>
</dbReference>
<sequence>MVTKPAPHRTTATGSGAENNQPRPILLIEDTPSLQMVYRSVLASAGHRVTVAGTAAEGLARFVDTRPQVVLLDLVLPDRDGLDLMQDMLRLRPETNVIVITANGSINKAVEAMRAGAHEFLVKPFDEQRFLSAVENARGASANRGIPRAAAPSPGRAQGSAFLGSSEAMARIQAKIRSAARSMATVFITGESGTGKELCALAVHDNSPRATGPFIALNCGAIPQDLLESEVFGHVKGSFTGAISDKPGAAAAADGGTLFLDEICEMAPALQTKLLRFLQTSTVQPVGATRPRKVNVRIVCATNRDPLDAVRRGHFREDLYYRLYVVPIHMPPLRDRGEDVIEIAEAALARFAAEEGRLFDGLEPGVRALFRRHSWPGNVRQVLNVIRNVVVLNEGGPVTLDMLPDDLADQQGFVAPSAAVSPAPSDDLALEGLLGRTLAEIEQLVIEATIARHGGSVPKAARVLDVSPSTLYRKIEGWGRT</sequence>
<dbReference type="GO" id="GO:0006355">
    <property type="term" value="P:regulation of DNA-templated transcription"/>
    <property type="evidence" value="ECO:0007669"/>
    <property type="project" value="InterPro"/>
</dbReference>
<keyword evidence="9" id="KW-0010">Activator</keyword>
<accession>A0A8X8GZF2</accession>
<dbReference type="Pfam" id="PF25601">
    <property type="entry name" value="AAA_lid_14"/>
    <property type="match status" value="1"/>
</dbReference>
<keyword evidence="7" id="KW-0805">Transcription regulation</keyword>
<evidence type="ECO:0000259" key="14">
    <source>
        <dbReference type="PROSITE" id="PS50110"/>
    </source>
</evidence>
<dbReference type="InterPro" id="IPR009057">
    <property type="entry name" value="Homeodomain-like_sf"/>
</dbReference>
<evidence type="ECO:0000256" key="8">
    <source>
        <dbReference type="ARBA" id="ARBA00023125"/>
    </source>
</evidence>
<dbReference type="GO" id="GO:0043565">
    <property type="term" value="F:sequence-specific DNA binding"/>
    <property type="evidence" value="ECO:0007669"/>
    <property type="project" value="InterPro"/>
</dbReference>
<dbReference type="InterPro" id="IPR003593">
    <property type="entry name" value="AAA+_ATPase"/>
</dbReference>
<organism evidence="15 16">
    <name type="scientific">Fertoeibacter niger</name>
    <dbReference type="NCBI Taxonomy" id="2656921"/>
    <lineage>
        <taxon>Bacteria</taxon>
        <taxon>Pseudomonadati</taxon>
        <taxon>Pseudomonadota</taxon>
        <taxon>Alphaproteobacteria</taxon>
        <taxon>Rhodobacterales</taxon>
        <taxon>Paracoccaceae</taxon>
        <taxon>Fertoeibacter</taxon>
    </lineage>
</organism>
<dbReference type="InterPro" id="IPR027417">
    <property type="entry name" value="P-loop_NTPase"/>
</dbReference>
<evidence type="ECO:0000256" key="3">
    <source>
        <dbReference type="ARBA" id="ARBA00015308"/>
    </source>
</evidence>
<gene>
    <name evidence="15" type="ORF">GEU84_007620</name>
</gene>
<dbReference type="PANTHER" id="PTHR32071">
    <property type="entry name" value="TRANSCRIPTIONAL REGULATORY PROTEIN"/>
    <property type="match status" value="1"/>
</dbReference>
<name>A0A8X8GZF2_9RHOB</name>
<keyword evidence="5" id="KW-0067">ATP-binding</keyword>
<dbReference type="Pfam" id="PF02954">
    <property type="entry name" value="HTH_8"/>
    <property type="match status" value="1"/>
</dbReference>
<feature type="compositionally biased region" description="Polar residues" evidence="12">
    <location>
        <begin position="10"/>
        <end position="22"/>
    </location>
</feature>
<dbReference type="SUPFAM" id="SSF52172">
    <property type="entry name" value="CheY-like"/>
    <property type="match status" value="1"/>
</dbReference>
<feature type="modified residue" description="4-aspartylphosphate" evidence="11">
    <location>
        <position position="73"/>
    </location>
</feature>
<feature type="domain" description="Response regulatory" evidence="14">
    <location>
        <begin position="24"/>
        <end position="138"/>
    </location>
</feature>
<feature type="domain" description="Sigma-54 factor interaction" evidence="13">
    <location>
        <begin position="162"/>
        <end position="391"/>
    </location>
</feature>
<evidence type="ECO:0000313" key="15">
    <source>
        <dbReference type="EMBL" id="NUB44246.1"/>
    </source>
</evidence>